<gene>
    <name evidence="2" type="ORF">V6624_08120</name>
</gene>
<dbReference type="EMBL" id="CP147988">
    <property type="protein sequence ID" value="WXK51594.1"/>
    <property type="molecule type" value="Genomic_DNA"/>
</dbReference>
<accession>A0ABZ2QB54</accession>
<keyword evidence="1" id="KW-0175">Coiled coil</keyword>
<dbReference type="Proteomes" id="UP001447857">
    <property type="component" value="Chromosome"/>
</dbReference>
<evidence type="ECO:0000256" key="1">
    <source>
        <dbReference type="SAM" id="Coils"/>
    </source>
</evidence>
<feature type="coiled-coil region" evidence="1">
    <location>
        <begin position="6"/>
        <end position="44"/>
    </location>
</feature>
<keyword evidence="3" id="KW-1185">Reference proteome</keyword>
<dbReference type="RefSeq" id="WP_111288494.1">
    <property type="nucleotide sequence ID" value="NZ_CP147988.1"/>
</dbReference>
<evidence type="ECO:0000313" key="2">
    <source>
        <dbReference type="EMBL" id="WXK51594.1"/>
    </source>
</evidence>
<protein>
    <submittedName>
        <fullName evidence="2">Uncharacterized protein</fullName>
    </submittedName>
</protein>
<organism evidence="2 3">
    <name type="scientific">Flavobacterium ginsenosidimutans</name>
    <dbReference type="NCBI Taxonomy" id="687844"/>
    <lineage>
        <taxon>Bacteria</taxon>
        <taxon>Pseudomonadati</taxon>
        <taxon>Bacteroidota</taxon>
        <taxon>Flavobacteriia</taxon>
        <taxon>Flavobacteriales</taxon>
        <taxon>Flavobacteriaceae</taxon>
        <taxon>Flavobacterium</taxon>
    </lineage>
</organism>
<sequence>MSIEQSIELREQISRQEERFAKLVEDKKLEIKQLNLELQEYHKSNPLILEKTLNDTENSTADELFVFTDRIKNNPKELKNMKISFLIFKETILQLTKQM</sequence>
<proteinExistence type="predicted"/>
<evidence type="ECO:0000313" key="3">
    <source>
        <dbReference type="Proteomes" id="UP001447857"/>
    </source>
</evidence>
<reference evidence="2 3" key="1">
    <citation type="submission" date="2024-02" db="EMBL/GenBank/DDBJ databases">
        <title>complete genome of Flavobacterium ginsenosidimutans Str. YTB16.</title>
        <authorList>
            <person name="Wang Q."/>
        </authorList>
    </citation>
    <scope>NUCLEOTIDE SEQUENCE [LARGE SCALE GENOMIC DNA]</scope>
    <source>
        <strain evidence="2 3">YTB16</strain>
    </source>
</reference>
<name>A0ABZ2QB54_9FLAO</name>